<dbReference type="GO" id="GO:0005634">
    <property type="term" value="C:nucleus"/>
    <property type="evidence" value="ECO:0007669"/>
    <property type="project" value="TreeGrafter"/>
</dbReference>
<organism evidence="2 3">
    <name type="scientific">Fusarium floridanum</name>
    <dbReference type="NCBI Taxonomy" id="1325733"/>
    <lineage>
        <taxon>Eukaryota</taxon>
        <taxon>Fungi</taxon>
        <taxon>Dikarya</taxon>
        <taxon>Ascomycota</taxon>
        <taxon>Pezizomycotina</taxon>
        <taxon>Sordariomycetes</taxon>
        <taxon>Hypocreomycetidae</taxon>
        <taxon>Hypocreales</taxon>
        <taxon>Nectriaceae</taxon>
        <taxon>Fusarium</taxon>
        <taxon>Fusarium solani species complex</taxon>
    </lineage>
</organism>
<evidence type="ECO:0000313" key="3">
    <source>
        <dbReference type="Proteomes" id="UP000287972"/>
    </source>
</evidence>
<dbReference type="Pfam" id="PF00581">
    <property type="entry name" value="Rhodanese"/>
    <property type="match status" value="1"/>
</dbReference>
<accession>A0A428RE52</accession>
<dbReference type="SUPFAM" id="SSF52821">
    <property type="entry name" value="Rhodanese/Cell cycle control phosphatase"/>
    <property type="match status" value="1"/>
</dbReference>
<dbReference type="Proteomes" id="UP000287972">
    <property type="component" value="Unassembled WGS sequence"/>
</dbReference>
<dbReference type="GO" id="GO:0005737">
    <property type="term" value="C:cytoplasm"/>
    <property type="evidence" value="ECO:0007669"/>
    <property type="project" value="TreeGrafter"/>
</dbReference>
<dbReference type="AlphaFoldDB" id="A0A428RE52"/>
<feature type="domain" description="Rhodanese" evidence="1">
    <location>
        <begin position="43"/>
        <end position="150"/>
    </location>
</feature>
<dbReference type="SMART" id="SM00450">
    <property type="entry name" value="RHOD"/>
    <property type="match status" value="1"/>
</dbReference>
<dbReference type="PANTHER" id="PTHR10828:SF38">
    <property type="entry name" value="ARSENICAL-RESISTANCE PROTEIN 2-RELATED"/>
    <property type="match status" value="1"/>
</dbReference>
<dbReference type="Gene3D" id="3.40.250.10">
    <property type="entry name" value="Rhodanese-like domain"/>
    <property type="match status" value="1"/>
</dbReference>
<sequence>MRLFRSISKPFLSQARTMTTIATLKRLSAKSLSEKILEEVNAADPTFAIIDVRDDDYIGGHIKGASNIPAHTLDAMMATLVRRLKDKKTVVFHCALSQIRGPSAALKYLRERDGLLRSMGEDPKGADGQDVFVLDKGFSGWQELYGEDERLTEGYVKDLWDNY</sequence>
<evidence type="ECO:0000259" key="1">
    <source>
        <dbReference type="PROSITE" id="PS50206"/>
    </source>
</evidence>
<dbReference type="InterPro" id="IPR036873">
    <property type="entry name" value="Rhodanese-like_dom_sf"/>
</dbReference>
<evidence type="ECO:0000313" key="2">
    <source>
        <dbReference type="EMBL" id="RSL75816.1"/>
    </source>
</evidence>
<dbReference type="PANTHER" id="PTHR10828">
    <property type="entry name" value="M-PHASE INDUCER PHOSPHATASE DUAL SPECIFICITY PHOSPHATASE CDC25"/>
    <property type="match status" value="1"/>
</dbReference>
<dbReference type="InterPro" id="IPR001763">
    <property type="entry name" value="Rhodanese-like_dom"/>
</dbReference>
<dbReference type="PROSITE" id="PS50206">
    <property type="entry name" value="RHODANESE_3"/>
    <property type="match status" value="1"/>
</dbReference>
<protein>
    <recommendedName>
        <fullName evidence="1">Rhodanese domain-containing protein</fullName>
    </recommendedName>
</protein>
<gene>
    <name evidence="2" type="ORF">CEP51_010543</name>
</gene>
<keyword evidence="3" id="KW-1185">Reference proteome</keyword>
<dbReference type="EMBL" id="NKCL01000329">
    <property type="protein sequence ID" value="RSL75816.1"/>
    <property type="molecule type" value="Genomic_DNA"/>
</dbReference>
<dbReference type="GO" id="GO:0004725">
    <property type="term" value="F:protein tyrosine phosphatase activity"/>
    <property type="evidence" value="ECO:0007669"/>
    <property type="project" value="TreeGrafter"/>
</dbReference>
<name>A0A428RE52_9HYPO</name>
<proteinExistence type="predicted"/>
<reference evidence="2 3" key="1">
    <citation type="submission" date="2017-06" db="EMBL/GenBank/DDBJ databases">
        <title>Comparative genomic analysis of Ambrosia Fusariam Clade fungi.</title>
        <authorList>
            <person name="Stajich J.E."/>
            <person name="Carrillo J."/>
            <person name="Kijimoto T."/>
            <person name="Eskalen A."/>
            <person name="O'Donnell K."/>
            <person name="Kasson M."/>
        </authorList>
    </citation>
    <scope>NUCLEOTIDE SEQUENCE [LARGE SCALE GENOMIC DNA]</scope>
    <source>
        <strain evidence="2 3">NRRL62606</strain>
    </source>
</reference>
<comment type="caution">
    <text evidence="2">The sequence shown here is derived from an EMBL/GenBank/DDBJ whole genome shotgun (WGS) entry which is preliminary data.</text>
</comment>